<dbReference type="Gene3D" id="3.40.850.10">
    <property type="entry name" value="Kinesin motor domain"/>
    <property type="match status" value="1"/>
</dbReference>
<evidence type="ECO:0000256" key="7">
    <source>
        <dbReference type="SAM" id="Coils"/>
    </source>
</evidence>
<evidence type="ECO:0000256" key="4">
    <source>
        <dbReference type="ARBA" id="ARBA00022840"/>
    </source>
</evidence>
<dbReference type="InterPro" id="IPR001752">
    <property type="entry name" value="Kinesin_motor_dom"/>
</dbReference>
<evidence type="ECO:0000256" key="8">
    <source>
        <dbReference type="SAM" id="MobiDB-lite"/>
    </source>
</evidence>
<dbReference type="PANTHER" id="PTHR47969">
    <property type="entry name" value="CHROMOSOME-ASSOCIATED KINESIN KIF4A-RELATED"/>
    <property type="match status" value="1"/>
</dbReference>
<comment type="similarity">
    <text evidence="6">Belongs to the TRAFAC class myosin-kinesin ATPase superfamily. Kinesin family.</text>
</comment>
<keyword evidence="4" id="KW-0067">ATP-binding</keyword>
<evidence type="ECO:0000259" key="9">
    <source>
        <dbReference type="PROSITE" id="PS50067"/>
    </source>
</evidence>
<dbReference type="PANTHER" id="PTHR47969:SF15">
    <property type="entry name" value="CHROMOSOME-ASSOCIATED KINESIN KIF4A-RELATED"/>
    <property type="match status" value="1"/>
</dbReference>
<keyword evidence="2" id="KW-0963">Cytoplasm</keyword>
<dbReference type="GO" id="GO:0003777">
    <property type="term" value="F:microtubule motor activity"/>
    <property type="evidence" value="ECO:0007669"/>
    <property type="project" value="InterPro"/>
</dbReference>
<feature type="region of interest" description="Disordered" evidence="8">
    <location>
        <begin position="136"/>
        <end position="172"/>
    </location>
</feature>
<dbReference type="GO" id="GO:0008017">
    <property type="term" value="F:microtubule binding"/>
    <property type="evidence" value="ECO:0007669"/>
    <property type="project" value="InterPro"/>
</dbReference>
<feature type="compositionally biased region" description="Polar residues" evidence="8">
    <location>
        <begin position="140"/>
        <end position="153"/>
    </location>
</feature>
<dbReference type="EMBL" id="HBEL01050851">
    <property type="protein sequence ID" value="CAD8427194.1"/>
    <property type="molecule type" value="Transcribed_RNA"/>
</dbReference>
<dbReference type="GO" id="GO:0007052">
    <property type="term" value="P:mitotic spindle organization"/>
    <property type="evidence" value="ECO:0007669"/>
    <property type="project" value="TreeGrafter"/>
</dbReference>
<evidence type="ECO:0000256" key="1">
    <source>
        <dbReference type="ARBA" id="ARBA00004496"/>
    </source>
</evidence>
<organism evidence="10">
    <name type="scientific">Proboscia inermis</name>
    <dbReference type="NCBI Taxonomy" id="420281"/>
    <lineage>
        <taxon>Eukaryota</taxon>
        <taxon>Sar</taxon>
        <taxon>Stramenopiles</taxon>
        <taxon>Ochrophyta</taxon>
        <taxon>Bacillariophyta</taxon>
        <taxon>Coscinodiscophyceae</taxon>
        <taxon>Rhizosoleniophycidae</taxon>
        <taxon>Rhizosoleniales</taxon>
        <taxon>Rhizosoleniaceae</taxon>
        <taxon>Proboscia</taxon>
    </lineage>
</organism>
<gene>
    <name evidence="10" type="ORF">PINE0816_LOCUS23359</name>
</gene>
<dbReference type="GO" id="GO:0007018">
    <property type="term" value="P:microtubule-based movement"/>
    <property type="evidence" value="ECO:0007669"/>
    <property type="project" value="InterPro"/>
</dbReference>
<dbReference type="GO" id="GO:0005737">
    <property type="term" value="C:cytoplasm"/>
    <property type="evidence" value="ECO:0007669"/>
    <property type="project" value="UniProtKB-SubCell"/>
</dbReference>
<evidence type="ECO:0000256" key="3">
    <source>
        <dbReference type="ARBA" id="ARBA00022741"/>
    </source>
</evidence>
<dbReference type="InterPro" id="IPR027417">
    <property type="entry name" value="P-loop_NTPase"/>
</dbReference>
<proteinExistence type="inferred from homology"/>
<dbReference type="InterPro" id="IPR036961">
    <property type="entry name" value="Kinesin_motor_dom_sf"/>
</dbReference>
<evidence type="ECO:0000256" key="5">
    <source>
        <dbReference type="ARBA" id="ARBA00023054"/>
    </source>
</evidence>
<dbReference type="SUPFAM" id="SSF52540">
    <property type="entry name" value="P-loop containing nucleoside triphosphate hydrolases"/>
    <property type="match status" value="1"/>
</dbReference>
<comment type="subcellular location">
    <subcellularLocation>
        <location evidence="1">Cytoplasm</location>
    </subcellularLocation>
</comment>
<evidence type="ECO:0000313" key="10">
    <source>
        <dbReference type="EMBL" id="CAD8427194.1"/>
    </source>
</evidence>
<dbReference type="GO" id="GO:0005875">
    <property type="term" value="C:microtubule associated complex"/>
    <property type="evidence" value="ECO:0007669"/>
    <property type="project" value="TreeGrafter"/>
</dbReference>
<evidence type="ECO:0000256" key="6">
    <source>
        <dbReference type="PROSITE-ProRule" id="PRU00283"/>
    </source>
</evidence>
<feature type="coiled-coil region" evidence="7">
    <location>
        <begin position="45"/>
        <end position="72"/>
    </location>
</feature>
<keyword evidence="3" id="KW-0547">Nucleotide-binding</keyword>
<name>A0A7S0CL61_9STRA</name>
<comment type="caution">
    <text evidence="6">Lacks conserved residue(s) required for the propagation of feature annotation.</text>
</comment>
<sequence length="191" mass="20960">MVACMSPADYNVDETVSTLRYATSACNIKIRATRNIVKTISPEEAAVLQRDNQLLRTQVEELQEALRQMQYISSSGSVATTACSTVISSASIDMAVNTLSSAKTRKFKPPGGKHDKKSAIDNNITTIDTKADKADIYDDNANSTPKTPSNISPADNYEVAPNDKPNERESIEITVNSLPTIYWKRNKGRET</sequence>
<keyword evidence="5 7" id="KW-0175">Coiled coil</keyword>
<evidence type="ECO:0000256" key="2">
    <source>
        <dbReference type="ARBA" id="ARBA00022490"/>
    </source>
</evidence>
<dbReference type="AlphaFoldDB" id="A0A7S0CL61"/>
<feature type="domain" description="Kinesin motor" evidence="9">
    <location>
        <begin position="1"/>
        <end position="28"/>
    </location>
</feature>
<protein>
    <recommendedName>
        <fullName evidence="9">Kinesin motor domain-containing protein</fullName>
    </recommendedName>
</protein>
<dbReference type="PROSITE" id="PS50067">
    <property type="entry name" value="KINESIN_MOTOR_2"/>
    <property type="match status" value="1"/>
</dbReference>
<reference evidence="10" key="1">
    <citation type="submission" date="2021-01" db="EMBL/GenBank/DDBJ databases">
        <authorList>
            <person name="Corre E."/>
            <person name="Pelletier E."/>
            <person name="Niang G."/>
            <person name="Scheremetjew M."/>
            <person name="Finn R."/>
            <person name="Kale V."/>
            <person name="Holt S."/>
            <person name="Cochrane G."/>
            <person name="Meng A."/>
            <person name="Brown T."/>
            <person name="Cohen L."/>
        </authorList>
    </citation>
    <scope>NUCLEOTIDE SEQUENCE</scope>
    <source>
        <strain evidence="10">CCAP1064/1</strain>
    </source>
</reference>
<dbReference type="GO" id="GO:0005524">
    <property type="term" value="F:ATP binding"/>
    <property type="evidence" value="ECO:0007669"/>
    <property type="project" value="UniProtKB-KW"/>
</dbReference>
<accession>A0A7S0CL61</accession>
<dbReference type="GO" id="GO:0051231">
    <property type="term" value="P:spindle elongation"/>
    <property type="evidence" value="ECO:0007669"/>
    <property type="project" value="TreeGrafter"/>
</dbReference>
<dbReference type="InterPro" id="IPR027640">
    <property type="entry name" value="Kinesin-like_fam"/>
</dbReference>